<feature type="non-terminal residue" evidence="1">
    <location>
        <position position="125"/>
    </location>
</feature>
<feature type="non-terminal residue" evidence="1">
    <location>
        <position position="1"/>
    </location>
</feature>
<evidence type="ECO:0000313" key="2">
    <source>
        <dbReference type="Proteomes" id="UP001243717"/>
    </source>
</evidence>
<dbReference type="EMBL" id="JARXIC010000143">
    <property type="protein sequence ID" value="MDQ8196490.1"/>
    <property type="molecule type" value="Genomic_DNA"/>
</dbReference>
<keyword evidence="2" id="KW-1185">Reference proteome</keyword>
<comment type="caution">
    <text evidence="1">The sequence shown here is derived from an EMBL/GenBank/DDBJ whole genome shotgun (WGS) entry which is preliminary data.</text>
</comment>
<protein>
    <recommendedName>
        <fullName evidence="3">Calcium-binding protein</fullName>
    </recommendedName>
</protein>
<reference evidence="1 2" key="1">
    <citation type="submission" date="2023-04" db="EMBL/GenBank/DDBJ databases">
        <title>A novel bacteria isolated from coastal sediment.</title>
        <authorList>
            <person name="Liu X.-J."/>
            <person name="Du Z.-J."/>
        </authorList>
    </citation>
    <scope>NUCLEOTIDE SEQUENCE [LARGE SCALE GENOMIC DNA]</scope>
    <source>
        <strain evidence="1 2">SDUM461004</strain>
    </source>
</reference>
<sequence>VDAFGFFQVSGGFAMAKASDTITLSDDSEIDVDLLTLGGSGVDAFAGLNGNTSDALGLELSDVDFGLAFFNEIDGASRSFTSLRATAGQVAFTGGVDDLTVESNNLTVEINRGEGNLVADFSENA</sequence>
<accession>A0ABU1ANW7</accession>
<dbReference type="RefSeq" id="WP_308986921.1">
    <property type="nucleotide sequence ID" value="NZ_JARXIC010000143.1"/>
</dbReference>
<evidence type="ECO:0000313" key="1">
    <source>
        <dbReference type="EMBL" id="MDQ8196490.1"/>
    </source>
</evidence>
<gene>
    <name evidence="1" type="ORF">QEH59_18820</name>
</gene>
<organism evidence="1 2">
    <name type="scientific">Thalassobacterium sedimentorum</name>
    <dbReference type="NCBI Taxonomy" id="3041258"/>
    <lineage>
        <taxon>Bacteria</taxon>
        <taxon>Pseudomonadati</taxon>
        <taxon>Verrucomicrobiota</taxon>
        <taxon>Opitutia</taxon>
        <taxon>Puniceicoccales</taxon>
        <taxon>Coraliomargaritaceae</taxon>
        <taxon>Thalassobacterium</taxon>
    </lineage>
</organism>
<dbReference type="Proteomes" id="UP001243717">
    <property type="component" value="Unassembled WGS sequence"/>
</dbReference>
<name>A0ABU1ANW7_9BACT</name>
<proteinExistence type="predicted"/>
<evidence type="ECO:0008006" key="3">
    <source>
        <dbReference type="Google" id="ProtNLM"/>
    </source>
</evidence>